<sequence>MSLQGKDTSIVNLYEKVGGFLKKAELWRRASAQGDFTCFPQVDDLLSSEDVDRAPVKSVIVGHLTNFKVFFPTFLTWRRNLHGWIGRPLQKREIHSAEEHELHIPEEEGRRSSRRGSTRKSAVCPVQRPKTA</sequence>
<name>A0A9N7TY46_PLEPL</name>
<dbReference type="Proteomes" id="UP001153269">
    <property type="component" value="Unassembled WGS sequence"/>
</dbReference>
<evidence type="ECO:0000313" key="3">
    <source>
        <dbReference type="Proteomes" id="UP001153269"/>
    </source>
</evidence>
<accession>A0A9N7TY46</accession>
<organism evidence="2 3">
    <name type="scientific">Pleuronectes platessa</name>
    <name type="common">European plaice</name>
    <dbReference type="NCBI Taxonomy" id="8262"/>
    <lineage>
        <taxon>Eukaryota</taxon>
        <taxon>Metazoa</taxon>
        <taxon>Chordata</taxon>
        <taxon>Craniata</taxon>
        <taxon>Vertebrata</taxon>
        <taxon>Euteleostomi</taxon>
        <taxon>Actinopterygii</taxon>
        <taxon>Neopterygii</taxon>
        <taxon>Teleostei</taxon>
        <taxon>Neoteleostei</taxon>
        <taxon>Acanthomorphata</taxon>
        <taxon>Carangaria</taxon>
        <taxon>Pleuronectiformes</taxon>
        <taxon>Pleuronectoidei</taxon>
        <taxon>Pleuronectidae</taxon>
        <taxon>Pleuronectes</taxon>
    </lineage>
</organism>
<gene>
    <name evidence="2" type="ORF">PLEPLA_LOCUS7639</name>
</gene>
<evidence type="ECO:0000256" key="1">
    <source>
        <dbReference type="SAM" id="MobiDB-lite"/>
    </source>
</evidence>
<protein>
    <submittedName>
        <fullName evidence="2">Uncharacterized protein</fullName>
    </submittedName>
</protein>
<dbReference type="EMBL" id="CADEAL010000411">
    <property type="protein sequence ID" value="CAB1419788.1"/>
    <property type="molecule type" value="Genomic_DNA"/>
</dbReference>
<feature type="region of interest" description="Disordered" evidence="1">
    <location>
        <begin position="96"/>
        <end position="132"/>
    </location>
</feature>
<proteinExistence type="predicted"/>
<comment type="caution">
    <text evidence="2">The sequence shown here is derived from an EMBL/GenBank/DDBJ whole genome shotgun (WGS) entry which is preliminary data.</text>
</comment>
<keyword evidence="3" id="KW-1185">Reference proteome</keyword>
<evidence type="ECO:0000313" key="2">
    <source>
        <dbReference type="EMBL" id="CAB1419788.1"/>
    </source>
</evidence>
<dbReference type="AlphaFoldDB" id="A0A9N7TY46"/>
<reference evidence="2" key="1">
    <citation type="submission" date="2020-03" db="EMBL/GenBank/DDBJ databases">
        <authorList>
            <person name="Weist P."/>
        </authorList>
    </citation>
    <scope>NUCLEOTIDE SEQUENCE</scope>
</reference>
<feature type="compositionally biased region" description="Basic and acidic residues" evidence="1">
    <location>
        <begin position="96"/>
        <end position="111"/>
    </location>
</feature>